<feature type="region of interest" description="Disordered" evidence="1">
    <location>
        <begin position="326"/>
        <end position="401"/>
    </location>
</feature>
<dbReference type="AlphaFoldDB" id="A0A067SJE9"/>
<dbReference type="EMBL" id="KL142394">
    <property type="protein sequence ID" value="KDR71001.1"/>
    <property type="molecule type" value="Genomic_DNA"/>
</dbReference>
<gene>
    <name evidence="2" type="ORF">GALMADRAFT_144088</name>
</gene>
<evidence type="ECO:0000256" key="1">
    <source>
        <dbReference type="SAM" id="MobiDB-lite"/>
    </source>
</evidence>
<reference evidence="3" key="1">
    <citation type="journal article" date="2014" name="Proc. Natl. Acad. Sci. U.S.A.">
        <title>Extensive sampling of basidiomycete genomes demonstrates inadequacy of the white-rot/brown-rot paradigm for wood decay fungi.</title>
        <authorList>
            <person name="Riley R."/>
            <person name="Salamov A.A."/>
            <person name="Brown D.W."/>
            <person name="Nagy L.G."/>
            <person name="Floudas D."/>
            <person name="Held B.W."/>
            <person name="Levasseur A."/>
            <person name="Lombard V."/>
            <person name="Morin E."/>
            <person name="Otillar R."/>
            <person name="Lindquist E.A."/>
            <person name="Sun H."/>
            <person name="LaButti K.M."/>
            <person name="Schmutz J."/>
            <person name="Jabbour D."/>
            <person name="Luo H."/>
            <person name="Baker S.E."/>
            <person name="Pisabarro A.G."/>
            <person name="Walton J.D."/>
            <person name="Blanchette R.A."/>
            <person name="Henrissat B."/>
            <person name="Martin F."/>
            <person name="Cullen D."/>
            <person name="Hibbett D.S."/>
            <person name="Grigoriev I.V."/>
        </authorList>
    </citation>
    <scope>NUCLEOTIDE SEQUENCE [LARGE SCALE GENOMIC DNA]</scope>
    <source>
        <strain evidence="3">CBS 339.88</strain>
    </source>
</reference>
<protein>
    <submittedName>
        <fullName evidence="2">Uncharacterized protein</fullName>
    </submittedName>
</protein>
<proteinExistence type="predicted"/>
<feature type="compositionally biased region" description="Pro residues" evidence="1">
    <location>
        <begin position="373"/>
        <end position="383"/>
    </location>
</feature>
<sequence length="544" mass="59742">MGYDARIVNKMTKTQMYDAIARQPDVVWPSRYGELSRPRFPTRDVLREVLRGPFGYHPKEQDSDKAPEPPQLGAQTCSAVLVDHNDQIEHTIPKPDAKVHLKNQIAAPERDAATEGDAVDIAVLVAAGDLAFSGPRTQFDEVTKEKSLELSDHNSKGFPVPGRVDTVPIELDTTAVELTYSHISPFKEDSEAAESNKDDSGDVVDIVSGRREDNEDPRIAESGINNSDDVRVDYLVPLDDQNNHNTVEKGVVIDIADHHGEVGIRGETRSADALASDYEEDDLDQRKDTAGSDFTGNSDILPPFGPPSITQAPASSIISCTLSSASTPHLGSQSTMSRFRSGSASSRSSTSSISGISLRSSQEERDSVDDCPSPLPSPPPSPTDPEDSDSEGFSDLDFVPSGEKKSRDLALLRRFVAQDPKLAKRLENFAESKNHAIPVSQSAVLMWQFIVKFVDDMRKKKEWEGRQHTIPAGTIRDFLDRRPSWFTLVEPPVFMAKKLGPKSAAPHQAVVAFLQEKHTLAEINRFSLLYVEKRGKSYALKGSS</sequence>
<organism evidence="2 3">
    <name type="scientific">Galerina marginata (strain CBS 339.88)</name>
    <dbReference type="NCBI Taxonomy" id="685588"/>
    <lineage>
        <taxon>Eukaryota</taxon>
        <taxon>Fungi</taxon>
        <taxon>Dikarya</taxon>
        <taxon>Basidiomycota</taxon>
        <taxon>Agaricomycotina</taxon>
        <taxon>Agaricomycetes</taxon>
        <taxon>Agaricomycetidae</taxon>
        <taxon>Agaricales</taxon>
        <taxon>Agaricineae</taxon>
        <taxon>Strophariaceae</taxon>
        <taxon>Galerina</taxon>
    </lineage>
</organism>
<feature type="region of interest" description="Disordered" evidence="1">
    <location>
        <begin position="275"/>
        <end position="312"/>
    </location>
</feature>
<feature type="compositionally biased region" description="Acidic residues" evidence="1">
    <location>
        <begin position="384"/>
        <end position="394"/>
    </location>
</feature>
<name>A0A067SJE9_GALM3</name>
<dbReference type="Proteomes" id="UP000027222">
    <property type="component" value="Unassembled WGS sequence"/>
</dbReference>
<accession>A0A067SJE9</accession>
<feature type="compositionally biased region" description="Low complexity" evidence="1">
    <location>
        <begin position="334"/>
        <end position="360"/>
    </location>
</feature>
<keyword evidence="3" id="KW-1185">Reference proteome</keyword>
<evidence type="ECO:0000313" key="2">
    <source>
        <dbReference type="EMBL" id="KDR71001.1"/>
    </source>
</evidence>
<feature type="compositionally biased region" description="Basic and acidic residues" evidence="1">
    <location>
        <begin position="187"/>
        <end position="200"/>
    </location>
</feature>
<evidence type="ECO:0000313" key="3">
    <source>
        <dbReference type="Proteomes" id="UP000027222"/>
    </source>
</evidence>
<dbReference type="HOGENOM" id="CLU_500616_0_0_1"/>
<feature type="region of interest" description="Disordered" evidence="1">
    <location>
        <begin position="187"/>
        <end position="225"/>
    </location>
</feature>
<feature type="compositionally biased region" description="Basic and acidic residues" evidence="1">
    <location>
        <begin position="208"/>
        <end position="219"/>
    </location>
</feature>